<comment type="caution">
    <text evidence="1">The sequence shown here is derived from an EMBL/GenBank/DDBJ whole genome shotgun (WGS) entry which is preliminary data.</text>
</comment>
<dbReference type="Proteomes" id="UP001321473">
    <property type="component" value="Unassembled WGS sequence"/>
</dbReference>
<keyword evidence="2" id="KW-1185">Reference proteome</keyword>
<name>A0AAQ4F715_AMBAM</name>
<dbReference type="EMBL" id="JARKHS020006182">
    <property type="protein sequence ID" value="KAK8782889.1"/>
    <property type="molecule type" value="Genomic_DNA"/>
</dbReference>
<organism evidence="1 2">
    <name type="scientific">Amblyomma americanum</name>
    <name type="common">Lone star tick</name>
    <dbReference type="NCBI Taxonomy" id="6943"/>
    <lineage>
        <taxon>Eukaryota</taxon>
        <taxon>Metazoa</taxon>
        <taxon>Ecdysozoa</taxon>
        <taxon>Arthropoda</taxon>
        <taxon>Chelicerata</taxon>
        <taxon>Arachnida</taxon>
        <taxon>Acari</taxon>
        <taxon>Parasitiformes</taxon>
        <taxon>Ixodida</taxon>
        <taxon>Ixodoidea</taxon>
        <taxon>Ixodidae</taxon>
        <taxon>Amblyomminae</taxon>
        <taxon>Amblyomma</taxon>
    </lineage>
</organism>
<dbReference type="AlphaFoldDB" id="A0AAQ4F715"/>
<sequence>MLAAGLAPMLHASAGTVQITRLSLGHVAGGSSVPSLHRHLANLADLLREGGVVLALPRRCMHLCNASGCNASGHRHLQSAQRDFFSFTVHGIKEVMLTTQKDVVEPVLGTFHWKLPERDIVPMTIFRAVKLADAETVCSTLDGSCTAIVCKKEVVAPSFPWLHARLEPIKAAA</sequence>
<evidence type="ECO:0000313" key="1">
    <source>
        <dbReference type="EMBL" id="KAK8782889.1"/>
    </source>
</evidence>
<proteinExistence type="predicted"/>
<accession>A0AAQ4F715</accession>
<protein>
    <submittedName>
        <fullName evidence="1">Uncharacterized protein</fullName>
    </submittedName>
</protein>
<evidence type="ECO:0000313" key="2">
    <source>
        <dbReference type="Proteomes" id="UP001321473"/>
    </source>
</evidence>
<gene>
    <name evidence="1" type="ORF">V5799_015770</name>
</gene>
<reference evidence="1 2" key="1">
    <citation type="journal article" date="2023" name="Arcadia Sci">
        <title>De novo assembly of a long-read Amblyomma americanum tick genome.</title>
        <authorList>
            <person name="Chou S."/>
            <person name="Poskanzer K.E."/>
            <person name="Rollins M."/>
            <person name="Thuy-Boun P.S."/>
        </authorList>
    </citation>
    <scope>NUCLEOTIDE SEQUENCE [LARGE SCALE GENOMIC DNA]</scope>
    <source>
        <strain evidence="1">F_SG_1</strain>
        <tissue evidence="1">Salivary glands</tissue>
    </source>
</reference>